<evidence type="ECO:0000313" key="3">
    <source>
        <dbReference type="EMBL" id="OBA25236.1"/>
    </source>
</evidence>
<gene>
    <name evidence="3" type="ORF">HANVADRAFT_54042</name>
    <name evidence="2" type="ORF">HANVADRAFT_54413</name>
</gene>
<feature type="non-terminal residue" evidence="2">
    <location>
        <position position="77"/>
    </location>
</feature>
<protein>
    <submittedName>
        <fullName evidence="2">Uncharacterized protein</fullName>
    </submittedName>
</protein>
<organism evidence="2 4">
    <name type="scientific">Hanseniaspora valbyensis NRRL Y-1626</name>
    <dbReference type="NCBI Taxonomy" id="766949"/>
    <lineage>
        <taxon>Eukaryota</taxon>
        <taxon>Fungi</taxon>
        <taxon>Dikarya</taxon>
        <taxon>Ascomycota</taxon>
        <taxon>Saccharomycotina</taxon>
        <taxon>Saccharomycetes</taxon>
        <taxon>Saccharomycodales</taxon>
        <taxon>Saccharomycodaceae</taxon>
        <taxon>Hanseniaspora</taxon>
    </lineage>
</organism>
<feature type="region of interest" description="Disordered" evidence="1">
    <location>
        <begin position="51"/>
        <end position="77"/>
    </location>
</feature>
<keyword evidence="4" id="KW-1185">Reference proteome</keyword>
<evidence type="ECO:0000313" key="2">
    <source>
        <dbReference type="EMBL" id="OBA16953.1"/>
    </source>
</evidence>
<dbReference type="OrthoDB" id="3974171at2759"/>
<proteinExistence type="predicted"/>
<accession>A0A1B7SKE5</accession>
<dbReference type="AlphaFoldDB" id="A0A1B7SKE5"/>
<feature type="region of interest" description="Disordered" evidence="1">
    <location>
        <begin position="1"/>
        <end position="30"/>
    </location>
</feature>
<name>A0A1B7SKE5_9ASCO</name>
<sequence length="77" mass="9113">MSIEKSSNEQQNLRQNSQQNNIKKYFPENTTDNDINKVVLKILKERHEQEAKKVLQKESNEKVETKPKATFKPEQKN</sequence>
<evidence type="ECO:0000313" key="4">
    <source>
        <dbReference type="Proteomes" id="UP000092321"/>
    </source>
</evidence>
<dbReference type="Proteomes" id="UP000092321">
    <property type="component" value="Unassembled WGS sequence"/>
</dbReference>
<evidence type="ECO:0000256" key="1">
    <source>
        <dbReference type="SAM" id="MobiDB-lite"/>
    </source>
</evidence>
<dbReference type="EMBL" id="LXPE01000610">
    <property type="protein sequence ID" value="OBA16953.1"/>
    <property type="molecule type" value="Genomic_DNA"/>
</dbReference>
<reference evidence="4" key="1">
    <citation type="journal article" date="2016" name="Proc. Natl. Acad. Sci. U.S.A.">
        <title>Comparative genomics of biotechnologically important yeasts.</title>
        <authorList>
            <person name="Riley R."/>
            <person name="Haridas S."/>
            <person name="Wolfe K.H."/>
            <person name="Lopes M.R."/>
            <person name="Hittinger C.T."/>
            <person name="Goeker M."/>
            <person name="Salamov A.A."/>
            <person name="Wisecaver J.H."/>
            <person name="Long T.M."/>
            <person name="Calvey C.H."/>
            <person name="Aerts A.L."/>
            <person name="Barry K.W."/>
            <person name="Choi C."/>
            <person name="Clum A."/>
            <person name="Coughlan A.Y."/>
            <person name="Deshpande S."/>
            <person name="Douglass A.P."/>
            <person name="Hanson S.J."/>
            <person name="Klenk H.-P."/>
            <person name="LaButti K.M."/>
            <person name="Lapidus A."/>
            <person name="Lindquist E.A."/>
            <person name="Lipzen A.M."/>
            <person name="Meier-Kolthoff J.P."/>
            <person name="Ohm R.A."/>
            <person name="Otillar R.P."/>
            <person name="Pangilinan J.L."/>
            <person name="Peng Y."/>
            <person name="Rokas A."/>
            <person name="Rosa C.A."/>
            <person name="Scheuner C."/>
            <person name="Sibirny A.A."/>
            <person name="Slot J.C."/>
            <person name="Stielow J.B."/>
            <person name="Sun H."/>
            <person name="Kurtzman C.P."/>
            <person name="Blackwell M."/>
            <person name="Grigoriev I.V."/>
            <person name="Jeffries T.W."/>
        </authorList>
    </citation>
    <scope>NUCLEOTIDE SEQUENCE [LARGE SCALE GENOMIC DNA]</scope>
    <source>
        <strain evidence="4">NRRL Y-1626</strain>
    </source>
</reference>
<dbReference type="EMBL" id="LXPE01000178">
    <property type="protein sequence ID" value="OBA25236.1"/>
    <property type="molecule type" value="Genomic_DNA"/>
</dbReference>
<feature type="compositionally biased region" description="Low complexity" evidence="1">
    <location>
        <begin position="8"/>
        <end position="21"/>
    </location>
</feature>
<comment type="caution">
    <text evidence="2">The sequence shown here is derived from an EMBL/GenBank/DDBJ whole genome shotgun (WGS) entry which is preliminary data.</text>
</comment>
<reference evidence="2" key="2">
    <citation type="submission" date="2016-04" db="EMBL/GenBank/DDBJ databases">
        <title>Comparative genomics of biotechnologically important yeasts.</title>
        <authorList>
            <consortium name="DOE Joint Genome Institute"/>
            <person name="Riley R."/>
            <person name="Haridas S."/>
            <person name="Wolfe K.H."/>
            <person name="Lopes M.R."/>
            <person name="Hittinger C.T."/>
            <person name="Goker M."/>
            <person name="Salamov A."/>
            <person name="Wisecaver J."/>
            <person name="Long T.M."/>
            <person name="Aerts A.L."/>
            <person name="Barry K."/>
            <person name="Choi C."/>
            <person name="Clum A."/>
            <person name="Coughlan A.Y."/>
            <person name="Deshpande S."/>
            <person name="Douglass A.P."/>
            <person name="Hanson S.J."/>
            <person name="Klenk H.-P."/>
            <person name="Labutti K."/>
            <person name="Lapidus A."/>
            <person name="Lindquist E."/>
            <person name="Lipzen A."/>
            <person name="Meier-Kolthoff J.P."/>
            <person name="Ohm R.A."/>
            <person name="Otillar R.P."/>
            <person name="Pangilinan J."/>
            <person name="Peng Y."/>
            <person name="Rokas A."/>
            <person name="Rosa C.A."/>
            <person name="Scheuner C."/>
            <person name="Sibirny A.A."/>
            <person name="Slot J.C."/>
            <person name="Stielow J.B."/>
            <person name="Sun H."/>
            <person name="Kurtzman C.P."/>
            <person name="Blackwell M."/>
            <person name="Grigoriev I.V."/>
            <person name="Jeffries T.W."/>
        </authorList>
    </citation>
    <scope>NUCLEOTIDE SEQUENCE [LARGE SCALE GENOMIC DNA]</scope>
    <source>
        <strain evidence="2">NRRL Y-1626</strain>
    </source>
</reference>